<keyword evidence="3" id="KW-1185">Reference proteome</keyword>
<accession>A0A0D2EFR9</accession>
<dbReference type="VEuPathDB" id="FungiDB:Z519_10380"/>
<gene>
    <name evidence="2" type="ORF">Z519_10380</name>
</gene>
<proteinExistence type="predicted"/>
<dbReference type="HOGENOM" id="CLU_993989_0_0_1"/>
<name>A0A0D2EFR9_CLAB1</name>
<feature type="region of interest" description="Disordered" evidence="1">
    <location>
        <begin position="16"/>
        <end position="39"/>
    </location>
</feature>
<sequence>MSDTGVKKAEEGCCLAGHGSILGQGGSESKSDNVISTTEAESIDDSAVDWEGLKPESKDARWAGRAALRPSRNRSIASILSPPETPQWLVSNDSIELGETKFYTLSESVARRYDTFTGQLDELNRTESPRTLTTYLSVPRLWHNTSEVDLDQMIGEAMDEGRWRRNQTPRPRTVLAPVSPNIAEASTPDRYLASPFCWPDSETIWRLGRLDREENWRVKRDLETLKRADEMSGYRRTLAASWALASVVAWEPEGPVRLGIQMSNPESEHEQSAEPSCIAV</sequence>
<evidence type="ECO:0000256" key="1">
    <source>
        <dbReference type="SAM" id="MobiDB-lite"/>
    </source>
</evidence>
<dbReference type="OrthoDB" id="4153214at2759"/>
<dbReference type="EMBL" id="KN846997">
    <property type="protein sequence ID" value="KIW88896.1"/>
    <property type="molecule type" value="Genomic_DNA"/>
</dbReference>
<dbReference type="AlphaFoldDB" id="A0A0D2EFR9"/>
<evidence type="ECO:0000313" key="2">
    <source>
        <dbReference type="EMBL" id="KIW88896.1"/>
    </source>
</evidence>
<organism evidence="2 3">
    <name type="scientific">Cladophialophora bantiana (strain ATCC 10958 / CBS 173.52 / CDC B-1940 / NIH 8579)</name>
    <name type="common">Xylohypha bantiana</name>
    <dbReference type="NCBI Taxonomy" id="1442370"/>
    <lineage>
        <taxon>Eukaryota</taxon>
        <taxon>Fungi</taxon>
        <taxon>Dikarya</taxon>
        <taxon>Ascomycota</taxon>
        <taxon>Pezizomycotina</taxon>
        <taxon>Eurotiomycetes</taxon>
        <taxon>Chaetothyriomycetidae</taxon>
        <taxon>Chaetothyriales</taxon>
        <taxon>Herpotrichiellaceae</taxon>
        <taxon>Cladophialophora</taxon>
    </lineage>
</organism>
<reference evidence="2" key="1">
    <citation type="submission" date="2015-01" db="EMBL/GenBank/DDBJ databases">
        <title>The Genome Sequence of Cladophialophora bantiana CBS 173.52.</title>
        <authorList>
            <consortium name="The Broad Institute Genomics Platform"/>
            <person name="Cuomo C."/>
            <person name="de Hoog S."/>
            <person name="Gorbushina A."/>
            <person name="Stielow B."/>
            <person name="Teixiera M."/>
            <person name="Abouelleil A."/>
            <person name="Chapman S.B."/>
            <person name="Priest M."/>
            <person name="Young S.K."/>
            <person name="Wortman J."/>
            <person name="Nusbaum C."/>
            <person name="Birren B."/>
        </authorList>
    </citation>
    <scope>NUCLEOTIDE SEQUENCE [LARGE SCALE GENOMIC DNA]</scope>
    <source>
        <strain evidence="2">CBS 173.52</strain>
    </source>
</reference>
<dbReference type="GeneID" id="27703308"/>
<dbReference type="RefSeq" id="XP_016615565.1">
    <property type="nucleotide sequence ID" value="XM_016768097.1"/>
</dbReference>
<protein>
    <submittedName>
        <fullName evidence="2">Uncharacterized protein</fullName>
    </submittedName>
</protein>
<evidence type="ECO:0000313" key="3">
    <source>
        <dbReference type="Proteomes" id="UP000053789"/>
    </source>
</evidence>
<dbReference type="Proteomes" id="UP000053789">
    <property type="component" value="Unassembled WGS sequence"/>
</dbReference>